<dbReference type="Pfam" id="PF12833">
    <property type="entry name" value="HTH_18"/>
    <property type="match status" value="1"/>
</dbReference>
<dbReference type="InterPro" id="IPR009057">
    <property type="entry name" value="Homeodomain-like_sf"/>
</dbReference>
<evidence type="ECO:0000313" key="6">
    <source>
        <dbReference type="EMBL" id="RTR02962.1"/>
    </source>
</evidence>
<dbReference type="PANTHER" id="PTHR46796">
    <property type="entry name" value="HTH-TYPE TRANSCRIPTIONAL ACTIVATOR RHAS-RELATED"/>
    <property type="match status" value="1"/>
</dbReference>
<reference evidence="6 7" key="1">
    <citation type="submission" date="2018-12" db="EMBL/GenBank/DDBJ databases">
        <authorList>
            <person name="Yu L."/>
        </authorList>
    </citation>
    <scope>NUCLEOTIDE SEQUENCE [LARGE SCALE GENOMIC DNA]</scope>
    <source>
        <strain evidence="6 7">11S</strain>
    </source>
</reference>
<proteinExistence type="predicted"/>
<dbReference type="Gene3D" id="1.10.10.60">
    <property type="entry name" value="Homeodomain-like"/>
    <property type="match status" value="2"/>
</dbReference>
<name>A0A3S0JXC4_9GAMM</name>
<keyword evidence="3" id="KW-0010">Activator</keyword>
<dbReference type="InterPro" id="IPR018062">
    <property type="entry name" value="HTH_AraC-typ_CS"/>
</dbReference>
<evidence type="ECO:0000256" key="1">
    <source>
        <dbReference type="ARBA" id="ARBA00023015"/>
    </source>
</evidence>
<accession>A0A3S0JXC4</accession>
<keyword evidence="7" id="KW-1185">Reference proteome</keyword>
<dbReference type="InterPro" id="IPR018060">
    <property type="entry name" value="HTH_AraC"/>
</dbReference>
<comment type="caution">
    <text evidence="6">The sequence shown here is derived from an EMBL/GenBank/DDBJ whole genome shotgun (WGS) entry which is preliminary data.</text>
</comment>
<dbReference type="OrthoDB" id="9814125at2"/>
<sequence>MKGNFVLNRIRTGGPAMQAVPLLRDRYALPVLPSGVGYDRVADERYRWHGLERGDTPFAIVQHTLAGEGWLRFEGRRLRLGPGDCMLVTVPHDHSYWWQADGAPWEFLFMSLHGHEALRLQRLLIGERGPVVRPRPVALEILAAGVARLLAPPLPDAGEASSLAYRLLMTLHDAAPSATDRPTAPPTGVARALEHLQAALHADPPDAARLAELDVSALARLAGLSRAHFTRRFVRAVGQAPGEYLLQERMRRAAELLARREVSVKAVALSLGFHDPNYFAKAFRRSFGVSPREFRSSGMYFDARRQPADTGSRHPLLNRE</sequence>
<dbReference type="GO" id="GO:0003700">
    <property type="term" value="F:DNA-binding transcription factor activity"/>
    <property type="evidence" value="ECO:0007669"/>
    <property type="project" value="InterPro"/>
</dbReference>
<evidence type="ECO:0000256" key="3">
    <source>
        <dbReference type="ARBA" id="ARBA00023159"/>
    </source>
</evidence>
<dbReference type="EMBL" id="RXNS01000010">
    <property type="protein sequence ID" value="RTR02962.1"/>
    <property type="molecule type" value="Genomic_DNA"/>
</dbReference>
<keyword evidence="1" id="KW-0805">Transcription regulation</keyword>
<dbReference type="PROSITE" id="PS00041">
    <property type="entry name" value="HTH_ARAC_FAMILY_1"/>
    <property type="match status" value="1"/>
</dbReference>
<dbReference type="SUPFAM" id="SSF46689">
    <property type="entry name" value="Homeodomain-like"/>
    <property type="match status" value="2"/>
</dbReference>
<evidence type="ECO:0000256" key="2">
    <source>
        <dbReference type="ARBA" id="ARBA00023125"/>
    </source>
</evidence>
<dbReference type="SUPFAM" id="SSF51215">
    <property type="entry name" value="Regulatory protein AraC"/>
    <property type="match status" value="1"/>
</dbReference>
<dbReference type="InterPro" id="IPR020449">
    <property type="entry name" value="Tscrpt_reg_AraC-type_HTH"/>
</dbReference>
<dbReference type="InterPro" id="IPR037923">
    <property type="entry name" value="HTH-like"/>
</dbReference>
<evidence type="ECO:0000259" key="5">
    <source>
        <dbReference type="PROSITE" id="PS01124"/>
    </source>
</evidence>
<evidence type="ECO:0000256" key="4">
    <source>
        <dbReference type="ARBA" id="ARBA00023163"/>
    </source>
</evidence>
<organism evidence="6 7">
    <name type="scientific">Halomonas nitroreducens</name>
    <dbReference type="NCBI Taxonomy" id="447425"/>
    <lineage>
        <taxon>Bacteria</taxon>
        <taxon>Pseudomonadati</taxon>
        <taxon>Pseudomonadota</taxon>
        <taxon>Gammaproteobacteria</taxon>
        <taxon>Oceanospirillales</taxon>
        <taxon>Halomonadaceae</taxon>
        <taxon>Halomonas</taxon>
    </lineage>
</organism>
<dbReference type="PROSITE" id="PS01124">
    <property type="entry name" value="HTH_ARAC_FAMILY_2"/>
    <property type="match status" value="1"/>
</dbReference>
<dbReference type="PRINTS" id="PR00032">
    <property type="entry name" value="HTHARAC"/>
</dbReference>
<dbReference type="GO" id="GO:0043565">
    <property type="term" value="F:sequence-specific DNA binding"/>
    <property type="evidence" value="ECO:0007669"/>
    <property type="project" value="InterPro"/>
</dbReference>
<dbReference type="SMART" id="SM00342">
    <property type="entry name" value="HTH_ARAC"/>
    <property type="match status" value="1"/>
</dbReference>
<dbReference type="AlphaFoldDB" id="A0A3S0JXC4"/>
<dbReference type="InterPro" id="IPR050204">
    <property type="entry name" value="AraC_XylS_family_regulators"/>
</dbReference>
<protein>
    <submittedName>
        <fullName evidence="6">AraC family transcriptional regulator</fullName>
    </submittedName>
</protein>
<feature type="domain" description="HTH araC/xylS-type" evidence="5">
    <location>
        <begin position="194"/>
        <end position="297"/>
    </location>
</feature>
<evidence type="ECO:0000313" key="7">
    <source>
        <dbReference type="Proteomes" id="UP000267400"/>
    </source>
</evidence>
<keyword evidence="4" id="KW-0804">Transcription</keyword>
<dbReference type="InterPro" id="IPR003313">
    <property type="entry name" value="AraC-bd"/>
</dbReference>
<keyword evidence="2" id="KW-0238">DNA-binding</keyword>
<dbReference type="Proteomes" id="UP000267400">
    <property type="component" value="Unassembled WGS sequence"/>
</dbReference>
<dbReference type="Pfam" id="PF02311">
    <property type="entry name" value="AraC_binding"/>
    <property type="match status" value="1"/>
</dbReference>
<gene>
    <name evidence="6" type="ORF">EKG36_11780</name>
</gene>